<feature type="domain" description="Glycosyltransferase subfamily 4-like N-terminal" evidence="2">
    <location>
        <begin position="3"/>
        <end position="145"/>
    </location>
</feature>
<keyword evidence="3" id="KW-0808">Transferase</keyword>
<dbReference type="RefSeq" id="WP_156561155.1">
    <property type="nucleotide sequence ID" value="NZ_CACRTV010000046.1"/>
</dbReference>
<evidence type="ECO:0000313" key="3">
    <source>
        <dbReference type="EMBL" id="VYU26371.1"/>
    </source>
</evidence>
<dbReference type="GO" id="GO:0016757">
    <property type="term" value="F:glycosyltransferase activity"/>
    <property type="evidence" value="ECO:0007669"/>
    <property type="project" value="UniProtKB-KW"/>
</dbReference>
<feature type="domain" description="Glycosyl transferase family 1" evidence="1">
    <location>
        <begin position="183"/>
        <end position="346"/>
    </location>
</feature>
<dbReference type="PANTHER" id="PTHR12526:SF630">
    <property type="entry name" value="GLYCOSYLTRANSFERASE"/>
    <property type="match status" value="1"/>
</dbReference>
<protein>
    <submittedName>
        <fullName evidence="3">Glycosyltransferase EpsD</fullName>
        <ecNumber evidence="3">2.4.-.-</ecNumber>
    </submittedName>
</protein>
<gene>
    <name evidence="3" type="primary">epsD_1</name>
    <name evidence="3" type="ORF">CPLFYP93_01816</name>
</gene>
<accession>A0A6N3DHT9</accession>
<dbReference type="AlphaFoldDB" id="A0A6N3DHT9"/>
<sequence>MKKVLFTAKVDSHIVNFHIPYIKWFKDMGYEVHVASNGDSCIPYVDVKYNLNFERNPLSFKNLKVYFKLKQIINDNKYELIHCHTPIGGALTRLASKKARKDGCTVIYTAHGFHFLNGGGKINWLIFYPIEKFLAKYTDCLITINQEDYNLAVKKNFKSGEIKLVNGVGVDLDKYTISNEKEKKILRKKNFLSNNDFVLIYVAELNSNKNQGMAIDAIDILRCKIENIKLLLVGEGVLKEEYKEKITSLGLQNNIYMLGQRNDVNELLKLSDVAISTSRREGLPRNIMEAMATGLPIIVTNSRGNRDLVSDKLNGYVIGIDEKNELAEKINILYEDIYLRKSLGQKSLELVDKYSLKVVFNDMVAIYKRYIKS</sequence>
<evidence type="ECO:0000259" key="1">
    <source>
        <dbReference type="Pfam" id="PF00534"/>
    </source>
</evidence>
<dbReference type="Gene3D" id="3.40.50.2000">
    <property type="entry name" value="Glycogen Phosphorylase B"/>
    <property type="match status" value="2"/>
</dbReference>
<dbReference type="EC" id="2.4.-.-" evidence="3"/>
<reference evidence="3" key="1">
    <citation type="submission" date="2019-11" db="EMBL/GenBank/DDBJ databases">
        <authorList>
            <person name="Feng L."/>
        </authorList>
    </citation>
    <scope>NUCLEOTIDE SEQUENCE</scope>
    <source>
        <strain evidence="3">CParaputrificumLFYP93</strain>
    </source>
</reference>
<dbReference type="EMBL" id="CACRTV010000046">
    <property type="protein sequence ID" value="VYU26371.1"/>
    <property type="molecule type" value="Genomic_DNA"/>
</dbReference>
<dbReference type="SUPFAM" id="SSF53756">
    <property type="entry name" value="UDP-Glycosyltransferase/glycogen phosphorylase"/>
    <property type="match status" value="1"/>
</dbReference>
<dbReference type="InterPro" id="IPR001296">
    <property type="entry name" value="Glyco_trans_1"/>
</dbReference>
<dbReference type="PANTHER" id="PTHR12526">
    <property type="entry name" value="GLYCOSYLTRANSFERASE"/>
    <property type="match status" value="1"/>
</dbReference>
<dbReference type="InterPro" id="IPR028098">
    <property type="entry name" value="Glyco_trans_4-like_N"/>
</dbReference>
<dbReference type="Pfam" id="PF13477">
    <property type="entry name" value="Glyco_trans_4_2"/>
    <property type="match status" value="1"/>
</dbReference>
<proteinExistence type="predicted"/>
<keyword evidence="3" id="KW-0328">Glycosyltransferase</keyword>
<evidence type="ECO:0000259" key="2">
    <source>
        <dbReference type="Pfam" id="PF13477"/>
    </source>
</evidence>
<dbReference type="Pfam" id="PF00534">
    <property type="entry name" value="Glycos_transf_1"/>
    <property type="match status" value="1"/>
</dbReference>
<name>A0A6N3DHT9_9CLOT</name>
<dbReference type="CDD" id="cd03808">
    <property type="entry name" value="GT4_CapM-like"/>
    <property type="match status" value="1"/>
</dbReference>
<organism evidence="3">
    <name type="scientific">Clostridium paraputrificum</name>
    <dbReference type="NCBI Taxonomy" id="29363"/>
    <lineage>
        <taxon>Bacteria</taxon>
        <taxon>Bacillati</taxon>
        <taxon>Bacillota</taxon>
        <taxon>Clostridia</taxon>
        <taxon>Eubacteriales</taxon>
        <taxon>Clostridiaceae</taxon>
        <taxon>Clostridium</taxon>
    </lineage>
</organism>